<proteinExistence type="predicted"/>
<dbReference type="Gene3D" id="3.40.50.2000">
    <property type="entry name" value="Glycogen Phosphorylase B"/>
    <property type="match status" value="1"/>
</dbReference>
<dbReference type="AlphaFoldDB" id="A0A8J3UZ83"/>
<dbReference type="InterPro" id="IPR001296">
    <property type="entry name" value="Glyco_trans_1"/>
</dbReference>
<evidence type="ECO:0000313" key="3">
    <source>
        <dbReference type="EMBL" id="GII53651.1"/>
    </source>
</evidence>
<evidence type="ECO:0000256" key="1">
    <source>
        <dbReference type="ARBA" id="ARBA00022679"/>
    </source>
</evidence>
<accession>A0A8J3UZ83</accession>
<comment type="caution">
    <text evidence="3">The sequence shown here is derived from an EMBL/GenBank/DDBJ whole genome shotgun (WGS) entry which is preliminary data.</text>
</comment>
<dbReference type="EMBL" id="BOOR01000010">
    <property type="protein sequence ID" value="GII53651.1"/>
    <property type="molecule type" value="Genomic_DNA"/>
</dbReference>
<dbReference type="Proteomes" id="UP000605992">
    <property type="component" value="Unassembled WGS sequence"/>
</dbReference>
<dbReference type="GO" id="GO:0016757">
    <property type="term" value="F:glycosyltransferase activity"/>
    <property type="evidence" value="ECO:0007669"/>
    <property type="project" value="InterPro"/>
</dbReference>
<reference evidence="3" key="1">
    <citation type="submission" date="2021-01" db="EMBL/GenBank/DDBJ databases">
        <title>Whole genome shotgun sequence of Planotetraspora thailandica NBRC 104271.</title>
        <authorList>
            <person name="Komaki H."/>
            <person name="Tamura T."/>
        </authorList>
    </citation>
    <scope>NUCLEOTIDE SEQUENCE</scope>
    <source>
        <strain evidence="3">NBRC 104271</strain>
    </source>
</reference>
<sequence length="768" mass="83692">MHIAVYAETPIAVRIAAALRGADQNREHTFTIVAAESAGRAPWMDGELPVHRLFRPGEPVGLADLPYETGSRLRRFAEENGVDRIVLLDDQSPSGARVAEAAKERFPVVLVQDRPLDFRYRDVRAAHREHALRWGNSGPSAVCVWGPSTHRALTHRTWSDDIPAVITGAPGYSDDPELLRVARTPAQKGAAAPGAPLRVLVLDDLPDIVAALQPYGQVDVVKELPEARTLSSYSFVVAARAAVWPVVLRAGVPLVHHMPENQNRLLPTIKHPLIRNTASADELVQVAVRLMTEGSFAGNPTGEPVEHFLAFGNDCAARVLQTVVDAEPVRRTARPPAVTTNPVPAAGATGLADRALADIRARMWRPRSLAVLGTDFGYVTGVALPILTYTQDLVSRGPVDVRYLDIGAFSNVGAILDAIKGCERILINGFGFFWRHWLGNRVARALLDSGVQVSVYVHVTQYTFEKEAAARGERHEGLLELLPRLRLLCVSQAQADYYRKQGAVDPVVVYNTVPRDPGVRRARPEVAAEPRIVMVGTVQDRKGADLFSRVAERAAVLGLPWQFSWFGHRLGALSDRTLLSEHVEWRGALPRRRIREELADSDVLFLSSEDDPMPLAAIEAVQQRLRIVSHHGVGTHEILCGVGGYRGFSEYTPDAALTALGEVLGDGVDQDGYAEVQELFDITCFGERMDTALGLVGVDRSAAPPAEPVPTVSPMADRTPGAHLTHVQKLVAAGRVADALKYGEAVLRKHPILELDRTLAGLRPGSRK</sequence>
<organism evidence="3 4">
    <name type="scientific">Planotetraspora thailandica</name>
    <dbReference type="NCBI Taxonomy" id="487172"/>
    <lineage>
        <taxon>Bacteria</taxon>
        <taxon>Bacillati</taxon>
        <taxon>Actinomycetota</taxon>
        <taxon>Actinomycetes</taxon>
        <taxon>Streptosporangiales</taxon>
        <taxon>Streptosporangiaceae</taxon>
        <taxon>Planotetraspora</taxon>
    </lineage>
</organism>
<keyword evidence="4" id="KW-1185">Reference proteome</keyword>
<dbReference type="SUPFAM" id="SSF53756">
    <property type="entry name" value="UDP-Glycosyltransferase/glycogen phosphorylase"/>
    <property type="match status" value="1"/>
</dbReference>
<keyword evidence="1" id="KW-0808">Transferase</keyword>
<gene>
    <name evidence="3" type="ORF">Pth03_20400</name>
</gene>
<feature type="domain" description="Glycosyl transferase family 1" evidence="2">
    <location>
        <begin position="527"/>
        <end position="639"/>
    </location>
</feature>
<evidence type="ECO:0000259" key="2">
    <source>
        <dbReference type="Pfam" id="PF00534"/>
    </source>
</evidence>
<evidence type="ECO:0000313" key="4">
    <source>
        <dbReference type="Proteomes" id="UP000605992"/>
    </source>
</evidence>
<dbReference type="Pfam" id="PF00534">
    <property type="entry name" value="Glycos_transf_1"/>
    <property type="match status" value="1"/>
</dbReference>
<protein>
    <recommendedName>
        <fullName evidence="2">Glycosyl transferase family 1 domain-containing protein</fullName>
    </recommendedName>
</protein>
<name>A0A8J3UZ83_9ACTN</name>
<dbReference type="RefSeq" id="WP_203943896.1">
    <property type="nucleotide sequence ID" value="NZ_BOOR01000010.1"/>
</dbReference>